<reference evidence="2" key="1">
    <citation type="journal article" date="2017" name="Genome Announc.">
        <title>High-Quality Whole-Genome Sequences of the Oligo-Mouse-Microbiota Bacterial Community.</title>
        <authorList>
            <person name="Garzetti D."/>
            <person name="Brugiroux S."/>
            <person name="Bunk B."/>
            <person name="Pukall R."/>
            <person name="McCoy K.D."/>
            <person name="Macpherson A.J."/>
            <person name="Stecher B."/>
        </authorList>
    </citation>
    <scope>NUCLEOTIDE SEQUENCE</scope>
    <source>
        <strain evidence="2">KB18</strain>
    </source>
</reference>
<reference evidence="3 5" key="3">
    <citation type="submission" date="2020-11" db="EMBL/GenBank/DDBJ databases">
        <title>Closed and high quality bacterial genomes of the OMM12 community.</title>
        <authorList>
            <person name="Marbouty M."/>
            <person name="Lamy-Besnier Q."/>
            <person name="Debarbieux L."/>
            <person name="Koszul R."/>
        </authorList>
    </citation>
    <scope>NUCLEOTIDE SEQUENCE [LARGE SCALE GENOMIC DNA]</scope>
    <source>
        <strain evidence="3 5">KB18</strain>
    </source>
</reference>
<evidence type="ECO:0000313" key="4">
    <source>
        <dbReference type="Proteomes" id="UP000196710"/>
    </source>
</evidence>
<keyword evidence="3" id="KW-0548">Nucleotidyltransferase</keyword>
<dbReference type="Proteomes" id="UP000596035">
    <property type="component" value="Chromosome"/>
</dbReference>
<name>A0A1Z2XTX7_9FIRM</name>
<dbReference type="Pfam" id="PF00078">
    <property type="entry name" value="RVT_1"/>
    <property type="match status" value="1"/>
</dbReference>
<dbReference type="EMBL" id="CP021422">
    <property type="protein sequence ID" value="ASB41892.1"/>
    <property type="molecule type" value="Genomic_DNA"/>
</dbReference>
<evidence type="ECO:0000313" key="5">
    <source>
        <dbReference type="Proteomes" id="UP000596035"/>
    </source>
</evidence>
<dbReference type="AlphaFoldDB" id="A0A1Z2XTX7"/>
<evidence type="ECO:0000259" key="1">
    <source>
        <dbReference type="PROSITE" id="PS50878"/>
    </source>
</evidence>
<dbReference type="SUPFAM" id="SSF56672">
    <property type="entry name" value="DNA/RNA polymerases"/>
    <property type="match status" value="1"/>
</dbReference>
<gene>
    <name evidence="2" type="ORF">ADH66_15250</name>
    <name evidence="3" type="ORF">I5Q82_05630</name>
</gene>
<sequence length="334" mass="38859">MTGSRFKYKTQLYEMTQLLQTAKLQDELMHGAYRPGPGQKFPINERGHSRYITSNIMRDKTVNHLLCDEVITPSIQKYLAYTNSASQKGKGVSFHRKHFEEDLHHYYMMTGSNEGWVLFIDFSGYYGNLQHEPILATLDYFIRREQEPDVAQVAMTLIRDIFRTFELDVSRFSDEEIAEMYHSKVDPMMNRFTDPKLLTGEKTLKKGVDIGNQVSQDVGIVHPYRIDNYISIVMGCKLFGRYTDDTHIISDSKDFLLTVLEGVRQIAEEYGIIINEKKTRICKLSSFYRYLQIGYSLTDTGRVIRKIHPKAVTRERRKLKAYKRKLDAGGNELF</sequence>
<dbReference type="KEGG" id="amur:ADH66_15250"/>
<keyword evidence="3" id="KW-0808">Transferase</keyword>
<dbReference type="InterPro" id="IPR043502">
    <property type="entry name" value="DNA/RNA_pol_sf"/>
</dbReference>
<dbReference type="EMBL" id="CP065321">
    <property type="protein sequence ID" value="QQR31159.1"/>
    <property type="molecule type" value="Genomic_DNA"/>
</dbReference>
<evidence type="ECO:0000313" key="3">
    <source>
        <dbReference type="EMBL" id="QQR31159.1"/>
    </source>
</evidence>
<dbReference type="InterPro" id="IPR000477">
    <property type="entry name" value="RT_dom"/>
</dbReference>
<accession>A0A1Z2XTX7</accession>
<feature type="domain" description="Reverse transcriptase" evidence="1">
    <location>
        <begin position="22"/>
        <end position="297"/>
    </location>
</feature>
<proteinExistence type="predicted"/>
<dbReference type="Proteomes" id="UP000196710">
    <property type="component" value="Chromosome"/>
</dbReference>
<protein>
    <submittedName>
        <fullName evidence="3">Reverse transcriptase (RNA-dependent DNA polymerase)</fullName>
    </submittedName>
</protein>
<reference evidence="4" key="2">
    <citation type="submission" date="2017-05" db="EMBL/GenBank/DDBJ databases">
        <title>Improved OligoMM genomes.</title>
        <authorList>
            <person name="Garzetti D."/>
        </authorList>
    </citation>
    <scope>NUCLEOTIDE SEQUENCE [LARGE SCALE GENOMIC DNA]</scope>
    <source>
        <strain evidence="4">KB18</strain>
    </source>
</reference>
<dbReference type="RefSeq" id="WP_066539036.1">
    <property type="nucleotide sequence ID" value="NZ_CP021422.1"/>
</dbReference>
<dbReference type="PROSITE" id="PS50878">
    <property type="entry name" value="RT_POL"/>
    <property type="match status" value="1"/>
</dbReference>
<dbReference type="GO" id="GO:0003964">
    <property type="term" value="F:RNA-directed DNA polymerase activity"/>
    <property type="evidence" value="ECO:0007669"/>
    <property type="project" value="UniProtKB-KW"/>
</dbReference>
<keyword evidence="4" id="KW-1185">Reference proteome</keyword>
<organism evidence="3 5">
    <name type="scientific">Acutalibacter muris</name>
    <dbReference type="NCBI Taxonomy" id="1796620"/>
    <lineage>
        <taxon>Bacteria</taxon>
        <taxon>Bacillati</taxon>
        <taxon>Bacillota</taxon>
        <taxon>Clostridia</taxon>
        <taxon>Eubacteriales</taxon>
        <taxon>Acutalibacteraceae</taxon>
        <taxon>Acutalibacter</taxon>
    </lineage>
</organism>
<keyword evidence="3" id="KW-0695">RNA-directed DNA polymerase</keyword>
<evidence type="ECO:0000313" key="2">
    <source>
        <dbReference type="EMBL" id="ASB41892.1"/>
    </source>
</evidence>